<evidence type="ECO:0000313" key="2">
    <source>
        <dbReference type="EMBL" id="RDH16000.1"/>
    </source>
</evidence>
<protein>
    <submittedName>
        <fullName evidence="2">Uncharacterized protein</fullName>
    </submittedName>
</protein>
<evidence type="ECO:0000313" key="3">
    <source>
        <dbReference type="Proteomes" id="UP000253845"/>
    </source>
</evidence>
<reference evidence="2 3" key="1">
    <citation type="submission" date="2018-07" db="EMBL/GenBank/DDBJ databases">
        <title>Section-level genome sequencing of Aspergillus section Nigri to investigate inter- and intra-species variation.</title>
        <authorList>
            <consortium name="DOE Joint Genome Institute"/>
            <person name="Vesth T.C."/>
            <person name="Nybo J.L."/>
            <person name="Theobald S."/>
            <person name="Frisvad J.C."/>
            <person name="Larsen T.O."/>
            <person name="Nielsen K.F."/>
            <person name="Hoof J.B."/>
            <person name="Brandl J."/>
            <person name="Salamov A."/>
            <person name="Riley R."/>
            <person name="Gladden J.M."/>
            <person name="Phatale P."/>
            <person name="Nielsen M.T."/>
            <person name="Lyhne E.K."/>
            <person name="Kogle M.E."/>
            <person name="Strasser K."/>
            <person name="McDonnell E."/>
            <person name="Barry K."/>
            <person name="Clum A."/>
            <person name="Chen C."/>
            <person name="Nolan M."/>
            <person name="Sandor L."/>
            <person name="Kuo A."/>
            <person name="Lipzen A."/>
            <person name="Hainaut M."/>
            <person name="Drula E."/>
            <person name="Tsang A."/>
            <person name="Magnuson J.K."/>
            <person name="Henrissat B."/>
            <person name="Wiebenga A."/>
            <person name="Simmons B.A."/>
            <person name="Makela M.R."/>
            <person name="De vries R.P."/>
            <person name="Grigoriev I.V."/>
            <person name="Mortensen U.H."/>
            <person name="Baker S.E."/>
            <person name="Andersen M.R."/>
        </authorList>
    </citation>
    <scope>NUCLEOTIDE SEQUENCE [LARGE SCALE GENOMIC DNA]</scope>
    <source>
        <strain evidence="2 3">ATCC 13496</strain>
    </source>
</reference>
<accession>A0A370BP67</accession>
<dbReference type="Proteomes" id="UP000253845">
    <property type="component" value="Unassembled WGS sequence"/>
</dbReference>
<dbReference type="AlphaFoldDB" id="A0A370BP67"/>
<feature type="region of interest" description="Disordered" evidence="1">
    <location>
        <begin position="435"/>
        <end position="456"/>
    </location>
</feature>
<dbReference type="EMBL" id="KZ851943">
    <property type="protein sequence ID" value="RDH16000.1"/>
    <property type="molecule type" value="Genomic_DNA"/>
</dbReference>
<proteinExistence type="predicted"/>
<sequence length="456" mass="50323">MDGSSRTLTPFNQPQSTVQVSPGFSSQPQNTLGLAAAAAAAAAVNSQTAQMQLQSQHPTANASEQQNFTDISQTSAAATTTMAQPAADTYPHQVTGSGGPTATAPFLRDFSLVAEAAKRAQMSVMLGKGHLTSLIISGWEHGTNMTDRLDGTVDEIEDIYRLHTIISSSIREEYLLHFVLIVSTSIGYYHHHSCLLIYLLEINLFFLSGLTPEDQNRKLNREGLSTTNRPFSNFAHLYDTTVPLYFPWYSETEYAGKYRVSSCNSIPSAILLYYLTTYYVLTITPPDPISIRQDKILTMISWLHAGTWLNTGLIGCAWLCSISLEPFRLLMQKYTRPPGGVRNGPNKEGMEMIIKGSNDARRAVLNSDYKDAVWDNGDSDGDNDAISRVDDEIISESMPRSNWAARYSRPDPVSTSLTVSIRKWKTADLASWRARRRVSRGDGTSGAVVRPQQAHP</sequence>
<organism evidence="2 3">
    <name type="scientific">Aspergillus niger ATCC 13496</name>
    <dbReference type="NCBI Taxonomy" id="1353008"/>
    <lineage>
        <taxon>Eukaryota</taxon>
        <taxon>Fungi</taxon>
        <taxon>Dikarya</taxon>
        <taxon>Ascomycota</taxon>
        <taxon>Pezizomycotina</taxon>
        <taxon>Eurotiomycetes</taxon>
        <taxon>Eurotiomycetidae</taxon>
        <taxon>Eurotiales</taxon>
        <taxon>Aspergillaceae</taxon>
        <taxon>Aspergillus</taxon>
        <taxon>Aspergillus subgen. Circumdati</taxon>
    </lineage>
</organism>
<dbReference type="VEuPathDB" id="FungiDB:M747DRAFT_246132"/>
<feature type="region of interest" description="Disordered" evidence="1">
    <location>
        <begin position="1"/>
        <end position="27"/>
    </location>
</feature>
<evidence type="ECO:0000256" key="1">
    <source>
        <dbReference type="SAM" id="MobiDB-lite"/>
    </source>
</evidence>
<gene>
    <name evidence="2" type="ORF">M747DRAFT_246132</name>
</gene>
<name>A0A370BP67_ASPNG</name>